<dbReference type="InterPro" id="IPR050505">
    <property type="entry name" value="WDR55/POC1"/>
</dbReference>
<keyword evidence="5" id="KW-1185">Reference proteome</keyword>
<dbReference type="OrthoDB" id="2013972at2759"/>
<dbReference type="AlphaFoldDB" id="A0A1R2B898"/>
<dbReference type="Proteomes" id="UP000187209">
    <property type="component" value="Unassembled WGS sequence"/>
</dbReference>
<evidence type="ECO:0000313" key="4">
    <source>
        <dbReference type="EMBL" id="OMJ72905.1"/>
    </source>
</evidence>
<reference evidence="4 5" key="1">
    <citation type="submission" date="2016-11" db="EMBL/GenBank/DDBJ databases">
        <title>The macronuclear genome of Stentor coeruleus: a giant cell with tiny introns.</title>
        <authorList>
            <person name="Slabodnick M."/>
            <person name="Ruby J.G."/>
            <person name="Reiff S.B."/>
            <person name="Swart E.C."/>
            <person name="Gosai S."/>
            <person name="Prabakaran S."/>
            <person name="Witkowska E."/>
            <person name="Larue G.E."/>
            <person name="Fisher S."/>
            <person name="Freeman R.M."/>
            <person name="Gunawardena J."/>
            <person name="Chu W."/>
            <person name="Stover N.A."/>
            <person name="Gregory B.D."/>
            <person name="Nowacki M."/>
            <person name="Derisi J."/>
            <person name="Roy S.W."/>
            <person name="Marshall W.F."/>
            <person name="Sood P."/>
        </authorList>
    </citation>
    <scope>NUCLEOTIDE SEQUENCE [LARGE SCALE GENOMIC DNA]</scope>
    <source>
        <strain evidence="4">WM001</strain>
    </source>
</reference>
<evidence type="ECO:0000313" key="5">
    <source>
        <dbReference type="Proteomes" id="UP000187209"/>
    </source>
</evidence>
<dbReference type="SUPFAM" id="SSF50998">
    <property type="entry name" value="Quinoprotein alcohol dehydrogenase-like"/>
    <property type="match status" value="1"/>
</dbReference>
<organism evidence="4 5">
    <name type="scientific">Stentor coeruleus</name>
    <dbReference type="NCBI Taxonomy" id="5963"/>
    <lineage>
        <taxon>Eukaryota</taxon>
        <taxon>Sar</taxon>
        <taxon>Alveolata</taxon>
        <taxon>Ciliophora</taxon>
        <taxon>Postciliodesmatophora</taxon>
        <taxon>Heterotrichea</taxon>
        <taxon>Heterotrichida</taxon>
        <taxon>Stentoridae</taxon>
        <taxon>Stentor</taxon>
    </lineage>
</organism>
<dbReference type="Pfam" id="PF00400">
    <property type="entry name" value="WD40"/>
    <property type="match status" value="4"/>
</dbReference>
<dbReference type="InterPro" id="IPR019775">
    <property type="entry name" value="WD40_repeat_CS"/>
</dbReference>
<name>A0A1R2B898_9CILI</name>
<evidence type="ECO:0000256" key="1">
    <source>
        <dbReference type="ARBA" id="ARBA00022574"/>
    </source>
</evidence>
<dbReference type="PROSITE" id="PS00678">
    <property type="entry name" value="WD_REPEATS_1"/>
    <property type="match status" value="1"/>
</dbReference>
<dbReference type="InterPro" id="IPR015943">
    <property type="entry name" value="WD40/YVTN_repeat-like_dom_sf"/>
</dbReference>
<keyword evidence="2" id="KW-0677">Repeat</keyword>
<dbReference type="PANTHER" id="PTHR44019:SF8">
    <property type="entry name" value="POC1 CENTRIOLAR PROTEIN HOMOLOG"/>
    <property type="match status" value="1"/>
</dbReference>
<evidence type="ECO:0008006" key="6">
    <source>
        <dbReference type="Google" id="ProtNLM"/>
    </source>
</evidence>
<comment type="caution">
    <text evidence="4">The sequence shown here is derived from an EMBL/GenBank/DDBJ whole genome shotgun (WGS) entry which is preliminary data.</text>
</comment>
<keyword evidence="1 3" id="KW-0853">WD repeat</keyword>
<dbReference type="PANTHER" id="PTHR44019">
    <property type="entry name" value="WD REPEAT-CONTAINING PROTEIN 55"/>
    <property type="match status" value="1"/>
</dbReference>
<dbReference type="Gene3D" id="2.130.10.10">
    <property type="entry name" value="YVTN repeat-like/Quinoprotein amine dehydrogenase"/>
    <property type="match status" value="3"/>
</dbReference>
<gene>
    <name evidence="4" type="ORF">SteCoe_28547</name>
</gene>
<feature type="repeat" description="WD" evidence="3">
    <location>
        <begin position="472"/>
        <end position="513"/>
    </location>
</feature>
<evidence type="ECO:0000256" key="2">
    <source>
        <dbReference type="ARBA" id="ARBA00022737"/>
    </source>
</evidence>
<dbReference type="InterPro" id="IPR001680">
    <property type="entry name" value="WD40_rpt"/>
</dbReference>
<proteinExistence type="predicted"/>
<accession>A0A1R2B898</accession>
<sequence length="629" mass="73511">MGNSYKRPLIGMKELKHLDKVIKPMPKSNLQYISLKTNLSRYINSPKECFEVFKKDLGLDLQTHNHHITDMILSYDENLLATTDKKSIKIWSLREHTLKSEFFPKSESYCGNLIFSPDNAHLLASNSDKFIEILNIKTNSLDHSIECPSLIYCMATSKSFEFLVISCEDYSICIFNCSNMTIKCVLKDHYCPISKIAVSNSGNYAVTGGHRDFYKKEVCDYVIRVWDIKKECIATWLIGNCSNINFISFSDDDSLLLTGYSKYAILWNFEKLSNQYETKTMPSFYLDSRKRKYSDKKTLVEKIIKKHCKFGNKVHNSWGFSRFYKRIRKFYKEPYEIELYEYNFQISCAKFTPCKNYFITSGIDTFKQNIYTKSDIKRLNIPYYIYDHNFFIIQNGKFALFFYRPSKLIAYNLFEEFASYYNLPCIYGNISSVAINTSGEMIAFGGSNNYLNSDSVQIDIWKLKTRLHKARLDNHFSQINALEFSEDSKYLVSASKDGRINFWDLKTRSTLLSFNTEKNIEKISLVDGLIFSKSTLNHIDLWDVKSQCHALSFQLLLPAKIMIIKYKENLFCNENLESNFKVWKLNDSHKNDFHKNVALLKMKYVVIKVKEDIIMVYNIKTIDKNLILG</sequence>
<dbReference type="EMBL" id="MPUH01000864">
    <property type="protein sequence ID" value="OMJ72905.1"/>
    <property type="molecule type" value="Genomic_DNA"/>
</dbReference>
<protein>
    <recommendedName>
        <fullName evidence="6">Anaphase-promoting complex subunit 4 WD40 domain-containing protein</fullName>
    </recommendedName>
</protein>
<evidence type="ECO:0000256" key="3">
    <source>
        <dbReference type="PROSITE-ProRule" id="PRU00221"/>
    </source>
</evidence>
<dbReference type="PROSITE" id="PS50294">
    <property type="entry name" value="WD_REPEATS_REGION"/>
    <property type="match status" value="1"/>
</dbReference>
<dbReference type="PROSITE" id="PS50082">
    <property type="entry name" value="WD_REPEATS_2"/>
    <property type="match status" value="1"/>
</dbReference>
<dbReference type="InterPro" id="IPR011047">
    <property type="entry name" value="Quinoprotein_ADH-like_sf"/>
</dbReference>
<dbReference type="SMART" id="SM00320">
    <property type="entry name" value="WD40"/>
    <property type="match status" value="7"/>
</dbReference>